<evidence type="ECO:0000259" key="2">
    <source>
        <dbReference type="PROSITE" id="PS50053"/>
    </source>
</evidence>
<dbReference type="KEGG" id="cqi:110701341"/>
<gene>
    <name evidence="3" type="primary">LOC110701341</name>
</gene>
<dbReference type="GO" id="GO:0043130">
    <property type="term" value="F:ubiquitin binding"/>
    <property type="evidence" value="ECO:0007669"/>
    <property type="project" value="TreeGrafter"/>
</dbReference>
<evidence type="ECO:0000313" key="4">
    <source>
        <dbReference type="Proteomes" id="UP000596660"/>
    </source>
</evidence>
<dbReference type="RefSeq" id="XP_021734681.1">
    <property type="nucleotide sequence ID" value="XM_021878989.1"/>
</dbReference>
<dbReference type="PROSITE" id="PS50053">
    <property type="entry name" value="UBIQUITIN_2"/>
    <property type="match status" value="1"/>
</dbReference>
<feature type="region of interest" description="Disordered" evidence="1">
    <location>
        <begin position="1"/>
        <end position="20"/>
    </location>
</feature>
<proteinExistence type="predicted"/>
<reference evidence="3" key="2">
    <citation type="submission" date="2021-03" db="UniProtKB">
        <authorList>
            <consortium name="EnsemblPlants"/>
        </authorList>
    </citation>
    <scope>IDENTIFICATION</scope>
</reference>
<dbReference type="EnsemblPlants" id="AUR62006926-RA">
    <property type="protein sequence ID" value="AUR62006926-RA:cds"/>
    <property type="gene ID" value="AUR62006926"/>
</dbReference>
<dbReference type="GO" id="GO:0005829">
    <property type="term" value="C:cytosol"/>
    <property type="evidence" value="ECO:0007669"/>
    <property type="project" value="TreeGrafter"/>
</dbReference>
<dbReference type="GO" id="GO:0043161">
    <property type="term" value="P:proteasome-mediated ubiquitin-dependent protein catabolic process"/>
    <property type="evidence" value="ECO:0007669"/>
    <property type="project" value="TreeGrafter"/>
</dbReference>
<dbReference type="Gene3D" id="3.10.20.90">
    <property type="entry name" value="Phosphatidylinositol 3-kinase Catalytic Subunit, Chain A, domain 1"/>
    <property type="match status" value="1"/>
</dbReference>
<evidence type="ECO:0000313" key="3">
    <source>
        <dbReference type="EnsemblPlants" id="AUR62006926-RA:cds"/>
    </source>
</evidence>
<dbReference type="GO" id="GO:0031593">
    <property type="term" value="F:polyubiquitin modification-dependent protein binding"/>
    <property type="evidence" value="ECO:0007669"/>
    <property type="project" value="TreeGrafter"/>
</dbReference>
<dbReference type="PANTHER" id="PTHR10621:SF0">
    <property type="entry name" value="UV EXCISION REPAIR PROTEIN RAD23"/>
    <property type="match status" value="1"/>
</dbReference>
<dbReference type="OrthoDB" id="419317at2759"/>
<dbReference type="GeneID" id="110701341"/>
<name>A0A803L4Y7_CHEQI</name>
<dbReference type="AlphaFoldDB" id="A0A803L4Y7"/>
<dbReference type="GO" id="GO:0005654">
    <property type="term" value="C:nucleoplasm"/>
    <property type="evidence" value="ECO:0007669"/>
    <property type="project" value="TreeGrafter"/>
</dbReference>
<dbReference type="Proteomes" id="UP000596660">
    <property type="component" value="Unplaced"/>
</dbReference>
<sequence>MKIKIQGLGRPRLENEVNPDDKIPDLKKKIEDVLGADDFPVGTQILVNRGQYLMCERSTLRELNVVEDGKIGVFSAPKMRISMPKQVWACAAGSSSPAPVTPVISSVV</sequence>
<feature type="domain" description="Ubiquitin-like" evidence="2">
    <location>
        <begin position="1"/>
        <end position="71"/>
    </location>
</feature>
<evidence type="ECO:0000256" key="1">
    <source>
        <dbReference type="SAM" id="MobiDB-lite"/>
    </source>
</evidence>
<dbReference type="InterPro" id="IPR000626">
    <property type="entry name" value="Ubiquitin-like_dom"/>
</dbReference>
<dbReference type="Gramene" id="AUR62006926-RA">
    <property type="protein sequence ID" value="AUR62006926-RA:cds"/>
    <property type="gene ID" value="AUR62006926"/>
</dbReference>
<organism evidence="3 4">
    <name type="scientific">Chenopodium quinoa</name>
    <name type="common">Quinoa</name>
    <dbReference type="NCBI Taxonomy" id="63459"/>
    <lineage>
        <taxon>Eukaryota</taxon>
        <taxon>Viridiplantae</taxon>
        <taxon>Streptophyta</taxon>
        <taxon>Embryophyta</taxon>
        <taxon>Tracheophyta</taxon>
        <taxon>Spermatophyta</taxon>
        <taxon>Magnoliopsida</taxon>
        <taxon>eudicotyledons</taxon>
        <taxon>Gunneridae</taxon>
        <taxon>Pentapetalae</taxon>
        <taxon>Caryophyllales</taxon>
        <taxon>Chenopodiaceae</taxon>
        <taxon>Chenopodioideae</taxon>
        <taxon>Atripliceae</taxon>
        <taxon>Chenopodium</taxon>
    </lineage>
</organism>
<reference evidence="3" key="1">
    <citation type="journal article" date="2017" name="Nature">
        <title>The genome of Chenopodium quinoa.</title>
        <authorList>
            <person name="Jarvis D.E."/>
            <person name="Ho Y.S."/>
            <person name="Lightfoot D.J."/>
            <person name="Schmoeckel S.M."/>
            <person name="Li B."/>
            <person name="Borm T.J.A."/>
            <person name="Ohyanagi H."/>
            <person name="Mineta K."/>
            <person name="Michell C.T."/>
            <person name="Saber N."/>
            <person name="Kharbatia N.M."/>
            <person name="Rupper R.R."/>
            <person name="Sharp A.R."/>
            <person name="Dally N."/>
            <person name="Boughton B.A."/>
            <person name="Woo Y.H."/>
            <person name="Gao G."/>
            <person name="Schijlen E.G.W.M."/>
            <person name="Guo X."/>
            <person name="Momin A.A."/>
            <person name="Negrao S."/>
            <person name="Al-Babili S."/>
            <person name="Gehring C."/>
            <person name="Roessner U."/>
            <person name="Jung C."/>
            <person name="Murphy K."/>
            <person name="Arold S.T."/>
            <person name="Gojobori T."/>
            <person name="van der Linden C.G."/>
            <person name="van Loo E.N."/>
            <person name="Jellen E.N."/>
            <person name="Maughan P.J."/>
            <person name="Tester M."/>
        </authorList>
    </citation>
    <scope>NUCLEOTIDE SEQUENCE [LARGE SCALE GENOMIC DNA]</scope>
    <source>
        <strain evidence="3">cv. PI 614886</strain>
    </source>
</reference>
<keyword evidence="4" id="KW-1185">Reference proteome</keyword>
<dbReference type="InterPro" id="IPR029071">
    <property type="entry name" value="Ubiquitin-like_domsf"/>
</dbReference>
<feature type="compositionally biased region" description="Basic and acidic residues" evidence="1">
    <location>
        <begin position="11"/>
        <end position="20"/>
    </location>
</feature>
<dbReference type="SUPFAM" id="SSF54236">
    <property type="entry name" value="Ubiquitin-like"/>
    <property type="match status" value="1"/>
</dbReference>
<accession>A0A803L4Y7</accession>
<dbReference type="PANTHER" id="PTHR10621">
    <property type="entry name" value="UV EXCISION REPAIR PROTEIN RAD23"/>
    <property type="match status" value="1"/>
</dbReference>
<dbReference type="GO" id="GO:0070628">
    <property type="term" value="F:proteasome binding"/>
    <property type="evidence" value="ECO:0007669"/>
    <property type="project" value="TreeGrafter"/>
</dbReference>
<protein>
    <recommendedName>
        <fullName evidence="2">Ubiquitin-like domain-containing protein</fullName>
    </recommendedName>
</protein>